<dbReference type="Gene3D" id="3.40.50.12580">
    <property type="match status" value="1"/>
</dbReference>
<dbReference type="InterPro" id="IPR051612">
    <property type="entry name" value="Teichoic_Acid_Biosynth"/>
</dbReference>
<dbReference type="PANTHER" id="PTHR37316">
    <property type="entry name" value="TEICHOIC ACID GLYCEROL-PHOSPHATE PRIMASE"/>
    <property type="match status" value="1"/>
</dbReference>
<dbReference type="Gene3D" id="3.40.50.11820">
    <property type="match status" value="1"/>
</dbReference>
<evidence type="ECO:0000259" key="8">
    <source>
        <dbReference type="Pfam" id="PF00535"/>
    </source>
</evidence>
<evidence type="ECO:0000313" key="9">
    <source>
        <dbReference type="EMBL" id="MFC6884340.1"/>
    </source>
</evidence>
<evidence type="ECO:0000256" key="3">
    <source>
        <dbReference type="ARBA" id="ARBA00022475"/>
    </source>
</evidence>
<dbReference type="InterPro" id="IPR001173">
    <property type="entry name" value="Glyco_trans_2-like"/>
</dbReference>
<name>A0ABW2CTV9_9ACTN</name>
<dbReference type="Pfam" id="PF00535">
    <property type="entry name" value="Glycos_transf_2"/>
    <property type="match status" value="1"/>
</dbReference>
<gene>
    <name evidence="9" type="ORF">ACFQKB_31595</name>
</gene>
<dbReference type="Gene3D" id="3.90.550.10">
    <property type="entry name" value="Spore Coat Polysaccharide Biosynthesis Protein SpsA, Chain A"/>
    <property type="match status" value="1"/>
</dbReference>
<proteinExistence type="inferred from homology"/>
<organism evidence="9 10">
    <name type="scientific">Actinomadura yumaensis</name>
    <dbReference type="NCBI Taxonomy" id="111807"/>
    <lineage>
        <taxon>Bacteria</taxon>
        <taxon>Bacillati</taxon>
        <taxon>Actinomycetota</taxon>
        <taxon>Actinomycetes</taxon>
        <taxon>Streptosporangiales</taxon>
        <taxon>Thermomonosporaceae</taxon>
        <taxon>Actinomadura</taxon>
    </lineage>
</organism>
<dbReference type="RefSeq" id="WP_378063790.1">
    <property type="nucleotide sequence ID" value="NZ_JBHSXS010000026.1"/>
</dbReference>
<dbReference type="InterPro" id="IPR043148">
    <property type="entry name" value="TagF_C"/>
</dbReference>
<evidence type="ECO:0000256" key="6">
    <source>
        <dbReference type="ARBA" id="ARBA00023136"/>
    </source>
</evidence>
<accession>A0ABW2CTV9</accession>
<dbReference type="InterPro" id="IPR029044">
    <property type="entry name" value="Nucleotide-diphossugar_trans"/>
</dbReference>
<reference evidence="10" key="1">
    <citation type="journal article" date="2019" name="Int. J. Syst. Evol. Microbiol.">
        <title>The Global Catalogue of Microorganisms (GCM) 10K type strain sequencing project: providing services to taxonomists for standard genome sequencing and annotation.</title>
        <authorList>
            <consortium name="The Broad Institute Genomics Platform"/>
            <consortium name="The Broad Institute Genome Sequencing Center for Infectious Disease"/>
            <person name="Wu L."/>
            <person name="Ma J."/>
        </authorList>
    </citation>
    <scope>NUCLEOTIDE SEQUENCE [LARGE SCALE GENOMIC DNA]</scope>
    <source>
        <strain evidence="10">JCM 3369</strain>
    </source>
</reference>
<feature type="region of interest" description="Disordered" evidence="7">
    <location>
        <begin position="477"/>
        <end position="498"/>
    </location>
</feature>
<keyword evidence="4" id="KW-0808">Transferase</keyword>
<sequence length="1205" mass="132899">MSPTVSVVVPIYNVEPYLRTCLESLAAQTLRDLDVVMVDDGSSDGSGAIAAAFAERDGRFRLVTRENGGLGAARNTGIAEAAGEYLAFVDSDDLLPPYALEYLAASLAETGSDLATGNVRRFDGHGVAPSPMHRKIFRTPEPRTHVTRDTGLLTDRLVTNKLWRRSFWDAQGMAFPEGVLHEDIVVALTGHFCAAAVDKLSHPVYLWRVRPDGDKSITQDRVAGQALEHRVRAVRAVGGFLAERGMDAQRLLWDRVVVGDDLRLFLQEMDAGDDGYRTRFLDLANAYLDDAVPGVLDDLPAIERLKWHLVRRRMVPELLEVLTFQKSREMAGAGVVRKGRHYYGRYPFLDDPAVGVPREVYRLREEVGLRQKVEAVRWEDGRLVVEGRAALRYLPPNRRWKQQVFAWLVNADTGRRLPLPTACVRRTAAGADGRSRDWGGFRVTVDPRRLTGKADGPGEWGVELWVLNRGHLRRAELGPPASGPAQRPGHREIGGGARVCPEWSESGGLVVRVERRCATVTRVGLDGAELVLAGEIAAAGAGGGDEPGARPRELTLTRAPGGFPRRYPLAYADEPGAEGEAGTGEAGTGEAADGRAGVWRFTARVPVDDLGAGAPGPFPPMSPEARALGDGAAWAVRLAGGRDGDLAVRLAGSAPRPRFPRGPEARREVAVHRTARGLLELRERAVCPVLDSVNWTGDGRLVLGGDLPLPDGVPAAFVIAANGRAEETVLPLGRIGQRFTVEFSPGRVASLAGVLPLPAGGYRLAARVGEGADAADAPAQVDETLHERLPARCVVDGRAFTLTDVRGESPVLTAENDLLPDERGRRAQDDLRDGFYPRVRAEPLRRAVLFESYFGRQYSDSPRAVLEELRRRDAPFEYLWVVDNGQAEVPDGVTPVRRLGRDHFEALARSEYVVVNSHLPSWFEARPEQTVVQTWHGNTLKRIGFDIEKVQFATRDYHERLAGEVGQWDYLVSPSPWCTSVLRRAFRFKGEVLETGYPRNDVFFAPERDALAARVRAAVGVPEGRKVALYAPTWRDDKFYRRGKYRLDLRLDLEALWRELGEEYAVLVRRHPNIVDRVPEAGRDFVFDVSLYPEMQELLLVADVLVTDYSSAMFDFAVTGRPMLFFTYDLESYRDSLRGFYFDFEAEAPGPLLSTSAQVVDALKDLDAVADEHAAAYRAFTERHCPLDDGKATIRVVERVFGGAL</sequence>
<dbReference type="InterPro" id="IPR007554">
    <property type="entry name" value="Glycerophosphate_synth"/>
</dbReference>
<dbReference type="Pfam" id="PF04464">
    <property type="entry name" value="Glyphos_transf"/>
    <property type="match status" value="1"/>
</dbReference>
<protein>
    <submittedName>
        <fullName evidence="9">CDP-glycerol glycerophosphotransferase family protein</fullName>
    </submittedName>
</protein>
<dbReference type="CDD" id="cd00761">
    <property type="entry name" value="Glyco_tranf_GTA_type"/>
    <property type="match status" value="1"/>
</dbReference>
<keyword evidence="5" id="KW-0777">Teichoic acid biosynthesis</keyword>
<dbReference type="EMBL" id="JBHSXS010000026">
    <property type="protein sequence ID" value="MFC6884340.1"/>
    <property type="molecule type" value="Genomic_DNA"/>
</dbReference>
<comment type="caution">
    <text evidence="9">The sequence shown here is derived from an EMBL/GenBank/DDBJ whole genome shotgun (WGS) entry which is preliminary data.</text>
</comment>
<dbReference type="InterPro" id="IPR043149">
    <property type="entry name" value="TagF_N"/>
</dbReference>
<keyword evidence="6" id="KW-0472">Membrane</keyword>
<evidence type="ECO:0000256" key="4">
    <source>
        <dbReference type="ARBA" id="ARBA00022679"/>
    </source>
</evidence>
<comment type="subcellular location">
    <subcellularLocation>
        <location evidence="1">Cell membrane</location>
        <topology evidence="1">Peripheral membrane protein</topology>
    </subcellularLocation>
</comment>
<keyword evidence="3" id="KW-1003">Cell membrane</keyword>
<evidence type="ECO:0000256" key="2">
    <source>
        <dbReference type="ARBA" id="ARBA00010488"/>
    </source>
</evidence>
<keyword evidence="10" id="KW-1185">Reference proteome</keyword>
<evidence type="ECO:0000313" key="10">
    <source>
        <dbReference type="Proteomes" id="UP001596380"/>
    </source>
</evidence>
<evidence type="ECO:0000256" key="1">
    <source>
        <dbReference type="ARBA" id="ARBA00004202"/>
    </source>
</evidence>
<evidence type="ECO:0000256" key="7">
    <source>
        <dbReference type="SAM" id="MobiDB-lite"/>
    </source>
</evidence>
<feature type="domain" description="Glycosyltransferase 2-like" evidence="8">
    <location>
        <begin position="6"/>
        <end position="162"/>
    </location>
</feature>
<feature type="region of interest" description="Disordered" evidence="7">
    <location>
        <begin position="573"/>
        <end position="592"/>
    </location>
</feature>
<evidence type="ECO:0000256" key="5">
    <source>
        <dbReference type="ARBA" id="ARBA00022944"/>
    </source>
</evidence>
<comment type="similarity">
    <text evidence="2">Belongs to the CDP-glycerol glycerophosphotransferase family.</text>
</comment>
<dbReference type="Proteomes" id="UP001596380">
    <property type="component" value="Unassembled WGS sequence"/>
</dbReference>
<dbReference type="SUPFAM" id="SSF53448">
    <property type="entry name" value="Nucleotide-diphospho-sugar transferases"/>
    <property type="match status" value="1"/>
</dbReference>
<dbReference type="SUPFAM" id="SSF53756">
    <property type="entry name" value="UDP-Glycosyltransferase/glycogen phosphorylase"/>
    <property type="match status" value="1"/>
</dbReference>
<feature type="region of interest" description="Disordered" evidence="7">
    <location>
        <begin position="540"/>
        <end position="559"/>
    </location>
</feature>
<dbReference type="PANTHER" id="PTHR37316:SF3">
    <property type="entry name" value="TEICHOIC ACID GLYCEROL-PHOSPHATE TRANSFERASE"/>
    <property type="match status" value="1"/>
</dbReference>